<dbReference type="Pfam" id="PF13517">
    <property type="entry name" value="FG-GAP_3"/>
    <property type="match status" value="4"/>
</dbReference>
<sequence>MRIILLICSALVLLSSCKKSPETLFVLKSPNETGIHFNNEIVETDTFNILTDEYIFNGGGVAVADFNNDGLPDLYFTGNQVANKLYLNKGNLKFEDITNGSGTAAADRWSTGVTIVDINGDGWMDIYVCAAMFPDMEKRANMLFVNQGLDEEGNPYFEEQAAQYGIAETGNSMMATFFDYNNDGFLDLYVLNNEQNKAIPSNFREKITDGSAINNDRLYRNNGDGTFSDVTIEAGITIEGFGLGLAIADINFDGWPDIYISNDYTPNDILYINNQDGTFSNQTKEYIRHQSMFSMGSDIADFNNDGFVDIITLDMLGETNFRKKTTIAKNPYQTYISNEQWGYEYQHVRNMLHVGNGPGVPFSEIGFMAGVYQTDWSWSPLFVDVDNDGQRDLLVTNGFPRDITDKDFANYRADVGGVASTRQLLDSIPIVKIPNYSFKNKGDWTFEDVGEKWGLNKPSFSNGAVFVDLDGDGDLDYVVNNINDPAFVFENTLDSRADKGHFFRVKLQGTKNNPMGIGAKLALRDENGGFLYHEQQVSRGYMSAVEDVVHFGLGSGNGNLTLDVLWPDGKFQQIKGLSPDQLIQVAHQDAAVVDLAQVTFPLKAPVTNPFLKEVSRSLGIDFTHKEDDKIDYNVQRTLPHKLTQFGPSLAVGDLNGNGREDFIVGSAAGYPASVFLQNGDGSFTERRLLDSDEDNRYEEMGMVLFDIDNDGDLDLYLVSGSSEFKPGAEEYIDRVLINDGKGNFSKPNDSNHFLPEASGTVVRAADFDGDGYMDLFVGGRTPIGKYPMPERSFILKNVDGRLQDVTEDIAPGLSEIGMVTDALWTDVDGDGLPDLMVVGELMSIVVYKNTGNALKRLNDTGLEKYKGWWNSIAAGDFNGDGKMDYIVGNLGANNYYHPSQERPVKVYAKDFDGNNSIDPVIFTHFKDNTGNYISVPAHYWDDLYGQSTLFRRKFSRYKEYGRVTEQSLFTPQELEDVLILEGTYDRSAFLENLGNGKFKVHELPLLAQTAPVNGITIDDLDGDGNLDVLLIGNDYGNEVFSGRYDAFNGLVLLGNGKGGFEPKRSLESGFVVPADAKAMVKLHQENGNALYISSQNRNRLLVHQQVNEVNDKVFKTPTQFHTLIMEMQDGKKKRVEVNNRSGFLSNSSNAVRLPENIKSLKGVDYKGNEEELEVN</sequence>
<protein>
    <recommendedName>
        <fullName evidence="1">ASPIC/UnbV domain-containing protein</fullName>
    </recommendedName>
</protein>
<dbReference type="RefSeq" id="WP_219293032.1">
    <property type="nucleotide sequence ID" value="NZ_RPHB01000009.1"/>
</dbReference>
<comment type="caution">
    <text evidence="2">The sequence shown here is derived from an EMBL/GenBank/DDBJ whole genome shotgun (WGS) entry which is preliminary data.</text>
</comment>
<organism evidence="2 3">
    <name type="scientific">Arthrospiribacter ruber</name>
    <dbReference type="NCBI Taxonomy" id="2487934"/>
    <lineage>
        <taxon>Bacteria</taxon>
        <taxon>Pseudomonadati</taxon>
        <taxon>Bacteroidota</taxon>
        <taxon>Cytophagia</taxon>
        <taxon>Cytophagales</taxon>
        <taxon>Cyclobacteriaceae</taxon>
        <taxon>Arthrospiribacter</taxon>
    </lineage>
</organism>
<dbReference type="PANTHER" id="PTHR16026">
    <property type="entry name" value="CARTILAGE ACIDIC PROTEIN 1"/>
    <property type="match status" value="1"/>
</dbReference>
<dbReference type="AlphaFoldDB" id="A0A951IYV5"/>
<dbReference type="EMBL" id="RPHB01000009">
    <property type="protein sequence ID" value="MBW3469725.1"/>
    <property type="molecule type" value="Genomic_DNA"/>
</dbReference>
<dbReference type="InterPro" id="IPR013517">
    <property type="entry name" value="FG-GAP"/>
</dbReference>
<dbReference type="Proteomes" id="UP000727490">
    <property type="component" value="Unassembled WGS sequence"/>
</dbReference>
<feature type="domain" description="ASPIC/UnbV" evidence="1">
    <location>
        <begin position="516"/>
        <end position="583"/>
    </location>
</feature>
<dbReference type="InterPro" id="IPR011519">
    <property type="entry name" value="UnbV_ASPIC"/>
</dbReference>
<dbReference type="PROSITE" id="PS51257">
    <property type="entry name" value="PROKAR_LIPOPROTEIN"/>
    <property type="match status" value="1"/>
</dbReference>
<gene>
    <name evidence="2" type="ORF">EGN73_18165</name>
</gene>
<reference evidence="2 3" key="1">
    <citation type="journal article" date="2020" name="Syst. Appl. Microbiol.">
        <title>Arthrospiribacter ruber gen. nov., sp. nov., a novel bacterium isolated from Arthrospira cultures.</title>
        <authorList>
            <person name="Waleron M."/>
            <person name="Misztak A."/>
            <person name="Waleron M.M."/>
            <person name="Furmaniak M."/>
            <person name="Mrozik A."/>
            <person name="Waleron K."/>
        </authorList>
    </citation>
    <scope>NUCLEOTIDE SEQUENCE [LARGE SCALE GENOMIC DNA]</scope>
    <source>
        <strain evidence="2 3">DPMB0001</strain>
    </source>
</reference>
<dbReference type="Pfam" id="PF01839">
    <property type="entry name" value="FG-GAP"/>
    <property type="match status" value="1"/>
</dbReference>
<dbReference type="PANTHER" id="PTHR16026:SF0">
    <property type="entry name" value="CARTILAGE ACIDIC PROTEIN 1"/>
    <property type="match status" value="1"/>
</dbReference>
<dbReference type="InterPro" id="IPR027039">
    <property type="entry name" value="Crtac1"/>
</dbReference>
<dbReference type="Pfam" id="PF07593">
    <property type="entry name" value="UnbV_ASPIC"/>
    <property type="match status" value="1"/>
</dbReference>
<proteinExistence type="predicted"/>
<evidence type="ECO:0000313" key="2">
    <source>
        <dbReference type="EMBL" id="MBW3469725.1"/>
    </source>
</evidence>
<name>A0A951IYV5_9BACT</name>
<evidence type="ECO:0000313" key="3">
    <source>
        <dbReference type="Proteomes" id="UP000727490"/>
    </source>
</evidence>
<keyword evidence="3" id="KW-1185">Reference proteome</keyword>
<dbReference type="InterPro" id="IPR013519">
    <property type="entry name" value="Int_alpha_beta-p"/>
</dbReference>
<dbReference type="SMART" id="SM00191">
    <property type="entry name" value="Int_alpha"/>
    <property type="match status" value="5"/>
</dbReference>
<evidence type="ECO:0000259" key="1">
    <source>
        <dbReference type="Pfam" id="PF07593"/>
    </source>
</evidence>
<accession>A0A951IYV5</accession>